<protein>
    <submittedName>
        <fullName evidence="1">Uncharacterized protein DUF1153</fullName>
    </submittedName>
</protein>
<dbReference type="InterPro" id="IPR010921">
    <property type="entry name" value="Trp_repressor/repl_initiator"/>
</dbReference>
<dbReference type="OrthoDB" id="9796775at2"/>
<accession>A0A316GNK5</accession>
<gene>
    <name evidence="1" type="ORF">C7455_101769</name>
</gene>
<dbReference type="GO" id="GO:0043565">
    <property type="term" value="F:sequence-specific DNA binding"/>
    <property type="evidence" value="ECO:0007669"/>
    <property type="project" value="InterPro"/>
</dbReference>
<keyword evidence="2" id="KW-1185">Reference proteome</keyword>
<dbReference type="EMBL" id="QGGW01000001">
    <property type="protein sequence ID" value="PWK62737.1"/>
    <property type="molecule type" value="Genomic_DNA"/>
</dbReference>
<evidence type="ECO:0000313" key="1">
    <source>
        <dbReference type="EMBL" id="PWK62737.1"/>
    </source>
</evidence>
<name>A0A316GNK5_9RHOB</name>
<dbReference type="AlphaFoldDB" id="A0A316GNK5"/>
<dbReference type="RefSeq" id="WP_109665577.1">
    <property type="nucleotide sequence ID" value="NZ_QGGW01000001.1"/>
</dbReference>
<comment type="caution">
    <text evidence="1">The sequence shown here is derived from an EMBL/GenBank/DDBJ whole genome shotgun (WGS) entry which is preliminary data.</text>
</comment>
<sequence>MYIRRIPGPHAVTLPDGRTMTRADLPAPATQRWVASRKAAVVQAVDGGLITAEEALEIWGLSVEELDSWRGAVARHGIRALKATALQRFRN</sequence>
<evidence type="ECO:0000313" key="2">
    <source>
        <dbReference type="Proteomes" id="UP000245708"/>
    </source>
</evidence>
<dbReference type="InterPro" id="IPR009534">
    <property type="entry name" value="DUF1153"/>
</dbReference>
<dbReference type="InterPro" id="IPR036388">
    <property type="entry name" value="WH-like_DNA-bd_sf"/>
</dbReference>
<dbReference type="Pfam" id="PF06627">
    <property type="entry name" value="DUF1153"/>
    <property type="match status" value="1"/>
</dbReference>
<reference evidence="1 2" key="1">
    <citation type="submission" date="2018-05" db="EMBL/GenBank/DDBJ databases">
        <title>Genomic Encyclopedia of Type Strains, Phase IV (KMG-IV): sequencing the most valuable type-strain genomes for metagenomic binning, comparative biology and taxonomic classification.</title>
        <authorList>
            <person name="Goeker M."/>
        </authorList>
    </citation>
    <scope>NUCLEOTIDE SEQUENCE [LARGE SCALE GENOMIC DNA]</scope>
    <source>
        <strain evidence="1 2">DSM 16097</strain>
    </source>
</reference>
<dbReference type="SUPFAM" id="SSF48295">
    <property type="entry name" value="TrpR-like"/>
    <property type="match status" value="1"/>
</dbReference>
<dbReference type="Gene3D" id="1.10.10.10">
    <property type="entry name" value="Winged helix-like DNA-binding domain superfamily/Winged helix DNA-binding domain"/>
    <property type="match status" value="1"/>
</dbReference>
<dbReference type="Proteomes" id="UP000245708">
    <property type="component" value="Unassembled WGS sequence"/>
</dbReference>
<proteinExistence type="predicted"/>
<organism evidence="1 2">
    <name type="scientific">Roseicyclus mahoneyensis</name>
    <dbReference type="NCBI Taxonomy" id="164332"/>
    <lineage>
        <taxon>Bacteria</taxon>
        <taxon>Pseudomonadati</taxon>
        <taxon>Pseudomonadota</taxon>
        <taxon>Alphaproteobacteria</taxon>
        <taxon>Rhodobacterales</taxon>
        <taxon>Roseobacteraceae</taxon>
        <taxon>Roseicyclus</taxon>
    </lineage>
</organism>